<reference evidence="3 4" key="1">
    <citation type="submission" date="2023-05" db="EMBL/GenBank/DDBJ databases">
        <title>Corynebacterium suedekumii sp. nov. and Corynebacterium breve sp. nov. isolated from raw cow's milk.</title>
        <authorList>
            <person name="Baer M.K."/>
            <person name="Mehl L."/>
            <person name="Hellmuth R."/>
            <person name="Marke G."/>
            <person name="Lipski A."/>
        </authorList>
    </citation>
    <scope>NUCLEOTIDE SEQUENCE [LARGE SCALE GENOMIC DNA]</scope>
    <source>
        <strain evidence="3 4">R4</strain>
    </source>
</reference>
<protein>
    <submittedName>
        <fullName evidence="3">Uncharacterized protein</fullName>
    </submittedName>
</protein>
<accession>A0ABY8VHA8</accession>
<gene>
    <name evidence="3" type="ORF">QP027_11065</name>
</gene>
<evidence type="ECO:0000256" key="2">
    <source>
        <dbReference type="SAM" id="Phobius"/>
    </source>
</evidence>
<evidence type="ECO:0000313" key="4">
    <source>
        <dbReference type="Proteomes" id="UP001225598"/>
    </source>
</evidence>
<keyword evidence="4" id="KW-1185">Reference proteome</keyword>
<proteinExistence type="predicted"/>
<evidence type="ECO:0000313" key="3">
    <source>
        <dbReference type="EMBL" id="WIM67609.1"/>
    </source>
</evidence>
<sequence length="178" mass="18307">MTNPFTPPEPHHDGGFTPPPSQPGPVSSSGAPFSLPSDSQSTGVPAFGVPDGSSQSSFPQPGSTSALSASAGPWLPALGAALTAVAGIVFTIITGVTSTSTESAWLWLSLTAWFLAGVLTFILLGFYTLIDTRRQAESFYISNTLQTFVVRAALGLGVIGVIVSAIQIAFWFGKAFGG</sequence>
<dbReference type="Proteomes" id="UP001225598">
    <property type="component" value="Chromosome"/>
</dbReference>
<feature type="transmembrane region" description="Helical" evidence="2">
    <location>
        <begin position="148"/>
        <end position="172"/>
    </location>
</feature>
<name>A0ABY8VHA8_9CORY</name>
<keyword evidence="2" id="KW-1133">Transmembrane helix</keyword>
<evidence type="ECO:0000256" key="1">
    <source>
        <dbReference type="SAM" id="MobiDB-lite"/>
    </source>
</evidence>
<keyword evidence="2" id="KW-0812">Transmembrane</keyword>
<feature type="region of interest" description="Disordered" evidence="1">
    <location>
        <begin position="1"/>
        <end position="64"/>
    </location>
</feature>
<dbReference type="EMBL" id="CP126969">
    <property type="protein sequence ID" value="WIM67609.1"/>
    <property type="molecule type" value="Genomic_DNA"/>
</dbReference>
<feature type="compositionally biased region" description="Low complexity" evidence="1">
    <location>
        <begin position="52"/>
        <end position="64"/>
    </location>
</feature>
<keyword evidence="2" id="KW-0472">Membrane</keyword>
<feature type="transmembrane region" description="Helical" evidence="2">
    <location>
        <begin position="105"/>
        <end position="127"/>
    </location>
</feature>
<feature type="transmembrane region" description="Helical" evidence="2">
    <location>
        <begin position="74"/>
        <end position="93"/>
    </location>
</feature>
<dbReference type="RefSeq" id="WP_284824824.1">
    <property type="nucleotide sequence ID" value="NZ_CP126969.1"/>
</dbReference>
<organism evidence="3 4">
    <name type="scientific">Corynebacterium breve</name>
    <dbReference type="NCBI Taxonomy" id="3049799"/>
    <lineage>
        <taxon>Bacteria</taxon>
        <taxon>Bacillati</taxon>
        <taxon>Actinomycetota</taxon>
        <taxon>Actinomycetes</taxon>
        <taxon>Mycobacteriales</taxon>
        <taxon>Corynebacteriaceae</taxon>
        <taxon>Corynebacterium</taxon>
    </lineage>
</organism>